<sequence length="233" mass="24728">MRPISARLPRFAVIGAVGVAVVAGAFYLFDRTGAEAPPPAPARQAAASQPRADLSDVDSLPDEASSDRAFHLVAQALRLADRGKFTEATAKLDEADKLVPGLSETGEARRKIAALATPDGQFALQIARARTAVGNADYAEADKALAEATKLKPEAPEIAELRQAVQATQQKEAKRSSQVAEALTTMRQAIARNDIASADRAFNEASRIDVLDPALDQARVELAHAHDEASNKK</sequence>
<feature type="compositionally biased region" description="Low complexity" evidence="1">
    <location>
        <begin position="42"/>
        <end position="52"/>
    </location>
</feature>
<keyword evidence="4" id="KW-1185">Reference proteome</keyword>
<keyword evidence="2" id="KW-0472">Membrane</keyword>
<dbReference type="SUPFAM" id="SSF48452">
    <property type="entry name" value="TPR-like"/>
    <property type="match status" value="1"/>
</dbReference>
<accession>A0A512NJK9</accession>
<comment type="caution">
    <text evidence="3">The sequence shown here is derived from an EMBL/GenBank/DDBJ whole genome shotgun (WGS) entry which is preliminary data.</text>
</comment>
<name>A0A512NJK9_9HYPH</name>
<evidence type="ECO:0000313" key="4">
    <source>
        <dbReference type="Proteomes" id="UP000321058"/>
    </source>
</evidence>
<feature type="transmembrane region" description="Helical" evidence="2">
    <location>
        <begin position="12"/>
        <end position="29"/>
    </location>
</feature>
<proteinExistence type="predicted"/>
<keyword evidence="2" id="KW-1133">Transmembrane helix</keyword>
<evidence type="ECO:0000313" key="3">
    <source>
        <dbReference type="EMBL" id="GEP59134.1"/>
    </source>
</evidence>
<gene>
    <name evidence="3" type="ORF">RSO01_63000</name>
</gene>
<dbReference type="AlphaFoldDB" id="A0A512NJK9"/>
<dbReference type="InterPro" id="IPR011990">
    <property type="entry name" value="TPR-like_helical_dom_sf"/>
</dbReference>
<dbReference type="Proteomes" id="UP000321058">
    <property type="component" value="Unassembled WGS sequence"/>
</dbReference>
<reference evidence="3 4" key="1">
    <citation type="submission" date="2019-07" db="EMBL/GenBank/DDBJ databases">
        <title>Whole genome shotgun sequence of Reyranella soli NBRC 108950.</title>
        <authorList>
            <person name="Hosoyama A."/>
            <person name="Uohara A."/>
            <person name="Ohji S."/>
            <person name="Ichikawa N."/>
        </authorList>
    </citation>
    <scope>NUCLEOTIDE SEQUENCE [LARGE SCALE GENOMIC DNA]</scope>
    <source>
        <strain evidence="3 4">NBRC 108950</strain>
    </source>
</reference>
<evidence type="ECO:0000256" key="1">
    <source>
        <dbReference type="SAM" id="MobiDB-lite"/>
    </source>
</evidence>
<feature type="region of interest" description="Disordered" evidence="1">
    <location>
        <begin position="37"/>
        <end position="62"/>
    </location>
</feature>
<evidence type="ECO:0000256" key="2">
    <source>
        <dbReference type="SAM" id="Phobius"/>
    </source>
</evidence>
<dbReference type="EMBL" id="BKAJ01000120">
    <property type="protein sequence ID" value="GEP59134.1"/>
    <property type="molecule type" value="Genomic_DNA"/>
</dbReference>
<keyword evidence="2" id="KW-0812">Transmembrane</keyword>
<organism evidence="3 4">
    <name type="scientific">Reyranella soli</name>
    <dbReference type="NCBI Taxonomy" id="1230389"/>
    <lineage>
        <taxon>Bacteria</taxon>
        <taxon>Pseudomonadati</taxon>
        <taxon>Pseudomonadota</taxon>
        <taxon>Alphaproteobacteria</taxon>
        <taxon>Hyphomicrobiales</taxon>
        <taxon>Reyranellaceae</taxon>
        <taxon>Reyranella</taxon>
    </lineage>
</organism>
<dbReference type="RefSeq" id="WP_147154494.1">
    <property type="nucleotide sequence ID" value="NZ_BKAJ01000120.1"/>
</dbReference>
<protein>
    <submittedName>
        <fullName evidence="3">Uncharacterized protein</fullName>
    </submittedName>
</protein>
<dbReference type="OrthoDB" id="9836103at2"/>